<comment type="caution">
    <text evidence="6">The sequence shown here is derived from an EMBL/GenBank/DDBJ whole genome shotgun (WGS) entry which is preliminary data.</text>
</comment>
<dbReference type="InterPro" id="IPR051795">
    <property type="entry name" value="Glycosyl_Hydrlase_43"/>
</dbReference>
<evidence type="ECO:0000256" key="3">
    <source>
        <dbReference type="ARBA" id="ARBA00023295"/>
    </source>
</evidence>
<proteinExistence type="inferred from homology"/>
<keyword evidence="3 4" id="KW-0326">Glycosidase</keyword>
<dbReference type="RefSeq" id="WP_184017406.1">
    <property type="nucleotide sequence ID" value="NZ_JACHFD010000006.1"/>
</dbReference>
<dbReference type="InterPro" id="IPR006710">
    <property type="entry name" value="Glyco_hydro_43"/>
</dbReference>
<dbReference type="AlphaFoldDB" id="A0A840VBZ4"/>
<dbReference type="CDD" id="cd08986">
    <property type="entry name" value="GH43-like"/>
    <property type="match status" value="1"/>
</dbReference>
<comment type="similarity">
    <text evidence="1 4">Belongs to the glycosyl hydrolase 43 family.</text>
</comment>
<dbReference type="GO" id="GO:0004065">
    <property type="term" value="F:arylsulfatase activity"/>
    <property type="evidence" value="ECO:0007669"/>
    <property type="project" value="UniProtKB-EC"/>
</dbReference>
<dbReference type="Proteomes" id="UP000557717">
    <property type="component" value="Unassembled WGS sequence"/>
</dbReference>
<dbReference type="SUPFAM" id="SSF75005">
    <property type="entry name" value="Arabinanase/levansucrase/invertase"/>
    <property type="match status" value="1"/>
</dbReference>
<sequence>MSRPSLLHSLASLSLLCAFLPAQAAPQEMPAAMPRAEIEAGLKSRDHALFIKEGWIRDPYITLGPDDVYYLTGTTPNPGDPREHNDPFNIGLGEDSIVGGTVQIWKSKDLIDWEPLDPPFTMKDSWHKEPGDLVWAPEIHWIPEMNRWALVHCPEPKANFALSAGSDLSGPWTHPMGPRLGRKHDPSIFHDGNHWWMLWSNTLIAPLSKDLSRFTAKPVRIDPSGSRPGPNGQPISRIGHEGATMIKVGDLYVHLGTAWSTDRMRQGSYNLYYCTSRSITGPYGPRKFAGRFLGHGTPFQTRDGQWWCTAFFNANVPPLPRKDIESRDLGETAQTINLRGTTIVPMEVKLDEAGEVAIRALDPAYATPGPDESETF</sequence>
<dbReference type="PANTHER" id="PTHR42812">
    <property type="entry name" value="BETA-XYLOSIDASE"/>
    <property type="match status" value="1"/>
</dbReference>
<keyword evidence="5" id="KW-0732">Signal</keyword>
<dbReference type="Pfam" id="PF04616">
    <property type="entry name" value="Glyco_hydro_43"/>
    <property type="match status" value="1"/>
</dbReference>
<name>A0A840VBZ4_9BACT</name>
<dbReference type="PANTHER" id="PTHR42812:SF14">
    <property type="entry name" value="SECRETED PROTEIN"/>
    <property type="match status" value="1"/>
</dbReference>
<keyword evidence="7" id="KW-1185">Reference proteome</keyword>
<evidence type="ECO:0000256" key="5">
    <source>
        <dbReference type="SAM" id="SignalP"/>
    </source>
</evidence>
<dbReference type="EMBL" id="JACHFD010000006">
    <property type="protein sequence ID" value="MBB5351329.1"/>
    <property type="molecule type" value="Genomic_DNA"/>
</dbReference>
<gene>
    <name evidence="6" type="ORF">HNR46_001565</name>
</gene>
<dbReference type="EC" id="3.1.6.1" evidence="6"/>
<evidence type="ECO:0000256" key="1">
    <source>
        <dbReference type="ARBA" id="ARBA00009865"/>
    </source>
</evidence>
<keyword evidence="2 4" id="KW-0378">Hydrolase</keyword>
<evidence type="ECO:0000313" key="7">
    <source>
        <dbReference type="Proteomes" id="UP000557717"/>
    </source>
</evidence>
<dbReference type="InterPro" id="IPR023296">
    <property type="entry name" value="Glyco_hydro_beta-prop_sf"/>
</dbReference>
<evidence type="ECO:0000256" key="2">
    <source>
        <dbReference type="ARBA" id="ARBA00022801"/>
    </source>
</evidence>
<protein>
    <submittedName>
        <fullName evidence="6">Arylsulfatase</fullName>
        <ecNumber evidence="6">3.1.6.1</ecNumber>
    </submittedName>
</protein>
<dbReference type="GO" id="GO:0004553">
    <property type="term" value="F:hydrolase activity, hydrolyzing O-glycosyl compounds"/>
    <property type="evidence" value="ECO:0007669"/>
    <property type="project" value="InterPro"/>
</dbReference>
<feature type="signal peptide" evidence="5">
    <location>
        <begin position="1"/>
        <end position="24"/>
    </location>
</feature>
<reference evidence="6 7" key="1">
    <citation type="submission" date="2020-08" db="EMBL/GenBank/DDBJ databases">
        <title>Genomic Encyclopedia of Type Strains, Phase IV (KMG-IV): sequencing the most valuable type-strain genomes for metagenomic binning, comparative biology and taxonomic classification.</title>
        <authorList>
            <person name="Goeker M."/>
        </authorList>
    </citation>
    <scope>NUCLEOTIDE SEQUENCE [LARGE SCALE GENOMIC DNA]</scope>
    <source>
        <strain evidence="6 7">YC6886</strain>
    </source>
</reference>
<evidence type="ECO:0000313" key="6">
    <source>
        <dbReference type="EMBL" id="MBB5351329.1"/>
    </source>
</evidence>
<evidence type="ECO:0000256" key="4">
    <source>
        <dbReference type="RuleBase" id="RU361187"/>
    </source>
</evidence>
<dbReference type="GO" id="GO:0005975">
    <property type="term" value="P:carbohydrate metabolic process"/>
    <property type="evidence" value="ECO:0007669"/>
    <property type="project" value="InterPro"/>
</dbReference>
<feature type="chain" id="PRO_5032540384" evidence="5">
    <location>
        <begin position="25"/>
        <end position="376"/>
    </location>
</feature>
<accession>A0A840VBZ4</accession>
<dbReference type="Gene3D" id="2.115.10.20">
    <property type="entry name" value="Glycosyl hydrolase domain, family 43"/>
    <property type="match status" value="1"/>
</dbReference>
<organism evidence="6 7">
    <name type="scientific">Haloferula luteola</name>
    <dbReference type="NCBI Taxonomy" id="595692"/>
    <lineage>
        <taxon>Bacteria</taxon>
        <taxon>Pseudomonadati</taxon>
        <taxon>Verrucomicrobiota</taxon>
        <taxon>Verrucomicrobiia</taxon>
        <taxon>Verrucomicrobiales</taxon>
        <taxon>Verrucomicrobiaceae</taxon>
        <taxon>Haloferula</taxon>
    </lineage>
</organism>